<dbReference type="RefSeq" id="XP_040777418.1">
    <property type="nucleotide sequence ID" value="XM_040917079.1"/>
</dbReference>
<reference evidence="1" key="1">
    <citation type="journal article" date="2020" name="Phytopathology">
        <title>Genome sequence of the chestnut blight fungus Cryphonectria parasitica EP155: A fundamental resource for an archetypical invasive plant pathogen.</title>
        <authorList>
            <person name="Crouch J.A."/>
            <person name="Dawe A."/>
            <person name="Aerts A."/>
            <person name="Barry K."/>
            <person name="Churchill A.C.L."/>
            <person name="Grimwood J."/>
            <person name="Hillman B."/>
            <person name="Milgroom M.G."/>
            <person name="Pangilinan J."/>
            <person name="Smith M."/>
            <person name="Salamov A."/>
            <person name="Schmutz J."/>
            <person name="Yadav J."/>
            <person name="Grigoriev I.V."/>
            <person name="Nuss D."/>
        </authorList>
    </citation>
    <scope>NUCLEOTIDE SEQUENCE</scope>
    <source>
        <strain evidence="1">EP155</strain>
    </source>
</reference>
<dbReference type="Gene3D" id="1.25.40.10">
    <property type="entry name" value="Tetratricopeptide repeat domain"/>
    <property type="match status" value="1"/>
</dbReference>
<dbReference type="AlphaFoldDB" id="A0A9P5CQH4"/>
<dbReference type="InterPro" id="IPR010323">
    <property type="entry name" value="DUF924"/>
</dbReference>
<keyword evidence="2" id="KW-1185">Reference proteome</keyword>
<evidence type="ECO:0000313" key="2">
    <source>
        <dbReference type="Proteomes" id="UP000803844"/>
    </source>
</evidence>
<dbReference type="OrthoDB" id="414698at2759"/>
<dbReference type="Pfam" id="PF06041">
    <property type="entry name" value="DUF924"/>
    <property type="match status" value="1"/>
</dbReference>
<name>A0A9P5CQH4_CRYP1</name>
<gene>
    <name evidence="1" type="ORF">M406DRAFT_256109</name>
</gene>
<evidence type="ECO:0000313" key="1">
    <source>
        <dbReference type="EMBL" id="KAF3766457.1"/>
    </source>
</evidence>
<dbReference type="Proteomes" id="UP000803844">
    <property type="component" value="Unassembled WGS sequence"/>
</dbReference>
<proteinExistence type="predicted"/>
<dbReference type="InterPro" id="IPR011990">
    <property type="entry name" value="TPR-like_helical_dom_sf"/>
</dbReference>
<organism evidence="1 2">
    <name type="scientific">Cryphonectria parasitica (strain ATCC 38755 / EP155)</name>
    <dbReference type="NCBI Taxonomy" id="660469"/>
    <lineage>
        <taxon>Eukaryota</taxon>
        <taxon>Fungi</taxon>
        <taxon>Dikarya</taxon>
        <taxon>Ascomycota</taxon>
        <taxon>Pezizomycotina</taxon>
        <taxon>Sordariomycetes</taxon>
        <taxon>Sordariomycetidae</taxon>
        <taxon>Diaporthales</taxon>
        <taxon>Cryphonectriaceae</taxon>
        <taxon>Cryphonectria-Endothia species complex</taxon>
        <taxon>Cryphonectria</taxon>
    </lineage>
</organism>
<accession>A0A9P5CQH4</accession>
<dbReference type="SUPFAM" id="SSF48452">
    <property type="entry name" value="TPR-like"/>
    <property type="match status" value="1"/>
</dbReference>
<sequence length="84" mass="9409">MIEVIEVHKPIIDRYGRYPYRNAIEGRKSTEEELEWIEKTDHFAEAPPAVAERVREDVKAGRWTPLGAGRDASAAGVRCMAGPS</sequence>
<dbReference type="EMBL" id="MU032347">
    <property type="protein sequence ID" value="KAF3766457.1"/>
    <property type="molecule type" value="Genomic_DNA"/>
</dbReference>
<protein>
    <submittedName>
        <fullName evidence="1">Uncharacterized protein</fullName>
    </submittedName>
</protein>
<dbReference type="GeneID" id="63834208"/>
<comment type="caution">
    <text evidence="1">The sequence shown here is derived from an EMBL/GenBank/DDBJ whole genome shotgun (WGS) entry which is preliminary data.</text>
</comment>